<proteinExistence type="predicted"/>
<sequence length="293" mass="31666">MDSPIVILLPGLMRTKWSMLRIARHIKKELQLEAYCLAYPGRVSLLAAAEQTAHHVQKLAKGREVIAVVHSMGGIILRYMMMLPNQGGIQWRSSLLLAVPNHGSALAKRISDSTVLRAGMQVLCGKAACRALVPDHETLTTWPLPPQPCAVIAGTRSFEWFNPECWIAKMLNALPGPSDGTVLVEEARLQEADMAGFATVPVGHTVIMDDPAVLAMAIAFIKTSSLAMGPSFNHDQRYDALLVGTPHEQGKKEYGSQGMSTLAEGALSEPKTHQSKGAILCKGSHLSASLVQF</sequence>
<dbReference type="InterPro" id="IPR029058">
    <property type="entry name" value="AB_hydrolase_fold"/>
</dbReference>
<protein>
    <recommendedName>
        <fullName evidence="3">GPI inositol-deacylase</fullName>
    </recommendedName>
</protein>
<comment type="caution">
    <text evidence="1">The sequence shown here is derived from an EMBL/GenBank/DDBJ whole genome shotgun (WGS) entry which is preliminary data.</text>
</comment>
<evidence type="ECO:0000313" key="2">
    <source>
        <dbReference type="Proteomes" id="UP001485043"/>
    </source>
</evidence>
<dbReference type="EMBL" id="JALJOV010001859">
    <property type="protein sequence ID" value="KAK9839395.1"/>
    <property type="molecule type" value="Genomic_DNA"/>
</dbReference>
<reference evidence="1 2" key="1">
    <citation type="journal article" date="2024" name="Nat. Commun.">
        <title>Phylogenomics reveals the evolutionary origins of lichenization in chlorophyte algae.</title>
        <authorList>
            <person name="Puginier C."/>
            <person name="Libourel C."/>
            <person name="Otte J."/>
            <person name="Skaloud P."/>
            <person name="Haon M."/>
            <person name="Grisel S."/>
            <person name="Petersen M."/>
            <person name="Berrin J.G."/>
            <person name="Delaux P.M."/>
            <person name="Dal Grande F."/>
            <person name="Keller J."/>
        </authorList>
    </citation>
    <scope>NUCLEOTIDE SEQUENCE [LARGE SCALE GENOMIC DNA]</scope>
    <source>
        <strain evidence="1 2">SAG 2523</strain>
    </source>
</reference>
<gene>
    <name evidence="1" type="ORF">WJX84_009770</name>
</gene>
<dbReference type="AlphaFoldDB" id="A0AAW1S065"/>
<keyword evidence="2" id="KW-1185">Reference proteome</keyword>
<dbReference type="PANTHER" id="PTHR37946:SF1">
    <property type="entry name" value="SLL1969 PROTEIN"/>
    <property type="match status" value="1"/>
</dbReference>
<dbReference type="PANTHER" id="PTHR37946">
    <property type="entry name" value="SLL1969 PROTEIN"/>
    <property type="match status" value="1"/>
</dbReference>
<dbReference type="Gene3D" id="3.40.50.1820">
    <property type="entry name" value="alpha/beta hydrolase"/>
    <property type="match status" value="1"/>
</dbReference>
<dbReference type="SUPFAM" id="SSF53474">
    <property type="entry name" value="alpha/beta-Hydrolases"/>
    <property type="match status" value="1"/>
</dbReference>
<dbReference type="Proteomes" id="UP001485043">
    <property type="component" value="Unassembled WGS sequence"/>
</dbReference>
<organism evidence="1 2">
    <name type="scientific">Apatococcus fuscideae</name>
    <dbReference type="NCBI Taxonomy" id="2026836"/>
    <lineage>
        <taxon>Eukaryota</taxon>
        <taxon>Viridiplantae</taxon>
        <taxon>Chlorophyta</taxon>
        <taxon>core chlorophytes</taxon>
        <taxon>Trebouxiophyceae</taxon>
        <taxon>Chlorellales</taxon>
        <taxon>Chlorellaceae</taxon>
        <taxon>Apatococcus</taxon>
    </lineage>
</organism>
<name>A0AAW1S065_9CHLO</name>
<evidence type="ECO:0008006" key="3">
    <source>
        <dbReference type="Google" id="ProtNLM"/>
    </source>
</evidence>
<evidence type="ECO:0000313" key="1">
    <source>
        <dbReference type="EMBL" id="KAK9839395.1"/>
    </source>
</evidence>
<accession>A0AAW1S065</accession>